<proteinExistence type="predicted"/>
<accession>A0ABV5G8G9</accession>
<organism evidence="2 4">
    <name type="scientific">Citricoccus parietis</name>
    <dbReference type="NCBI Taxonomy" id="592307"/>
    <lineage>
        <taxon>Bacteria</taxon>
        <taxon>Bacillati</taxon>
        <taxon>Actinomycetota</taxon>
        <taxon>Actinomycetes</taxon>
        <taxon>Micrococcales</taxon>
        <taxon>Micrococcaceae</taxon>
        <taxon>Citricoccus</taxon>
    </lineage>
</organism>
<evidence type="ECO:0000313" key="4">
    <source>
        <dbReference type="Proteomes" id="UP001589575"/>
    </source>
</evidence>
<evidence type="ECO:0000313" key="3">
    <source>
        <dbReference type="EMBL" id="MFB9075708.1"/>
    </source>
</evidence>
<gene>
    <name evidence="2" type="ORF">ACFFX0_30380</name>
    <name evidence="3" type="ORF">ACFFX0_32905</name>
</gene>
<evidence type="ECO:0000313" key="2">
    <source>
        <dbReference type="EMBL" id="MFB9075248.1"/>
    </source>
</evidence>
<evidence type="ECO:0000256" key="1">
    <source>
        <dbReference type="SAM" id="MobiDB-lite"/>
    </source>
</evidence>
<sequence>MSLRGPSATGHHSHTAARARSSPWKWCNGLILRCCCQALSSRAVSGSVFTSFLVSSTAVRRQRCRTSRPR</sequence>
<protein>
    <submittedName>
        <fullName evidence="2">Uncharacterized protein</fullName>
    </submittedName>
</protein>
<feature type="region of interest" description="Disordered" evidence="1">
    <location>
        <begin position="1"/>
        <end position="21"/>
    </location>
</feature>
<dbReference type="EMBL" id="JBHMFI010000023">
    <property type="protein sequence ID" value="MFB9075708.1"/>
    <property type="molecule type" value="Genomic_DNA"/>
</dbReference>
<keyword evidence="4" id="KW-1185">Reference proteome</keyword>
<comment type="caution">
    <text evidence="2">The sequence shown here is derived from an EMBL/GenBank/DDBJ whole genome shotgun (WGS) entry which is preliminary data.</text>
</comment>
<name>A0ABV5G8G9_9MICC</name>
<dbReference type="EMBL" id="JBHMFI010000023">
    <property type="protein sequence ID" value="MFB9075248.1"/>
    <property type="molecule type" value="Genomic_DNA"/>
</dbReference>
<dbReference type="Proteomes" id="UP001589575">
    <property type="component" value="Unassembled WGS sequence"/>
</dbReference>
<reference evidence="2 4" key="1">
    <citation type="submission" date="2024-09" db="EMBL/GenBank/DDBJ databases">
        <authorList>
            <person name="Sun Q."/>
            <person name="Mori K."/>
        </authorList>
    </citation>
    <scope>NUCLEOTIDE SEQUENCE [LARGE SCALE GENOMIC DNA]</scope>
    <source>
        <strain evidence="2 4">CCM 7609</strain>
    </source>
</reference>